<feature type="binding site" evidence="8">
    <location>
        <position position="94"/>
    </location>
    <ligand>
        <name>S-adenosyl-L-methionine</name>
        <dbReference type="ChEBI" id="CHEBI:59789"/>
    </ligand>
</feature>
<feature type="binding site" evidence="8">
    <location>
        <begin position="12"/>
        <end position="14"/>
    </location>
    <ligand>
        <name>substrate</name>
    </ligand>
</feature>
<evidence type="ECO:0000256" key="8">
    <source>
        <dbReference type="HAMAP-Rule" id="MF_00917"/>
    </source>
</evidence>
<keyword evidence="3 8" id="KW-0479">Metal-binding</keyword>
<feature type="binding site" evidence="8">
    <location>
        <begin position="136"/>
        <end position="138"/>
    </location>
    <ligand>
        <name>S-adenosyl-L-methionine</name>
        <dbReference type="ChEBI" id="CHEBI:59789"/>
    </ligand>
</feature>
<evidence type="ECO:0000256" key="4">
    <source>
        <dbReference type="ARBA" id="ARBA00022842"/>
    </source>
</evidence>
<keyword evidence="11" id="KW-1185">Reference proteome</keyword>
<feature type="binding site" evidence="8">
    <location>
        <position position="31"/>
    </location>
    <ligand>
        <name>[4Fe-4S] cluster</name>
        <dbReference type="ChEBI" id="CHEBI:49883"/>
        <note>4Fe-4S-S-AdoMet</note>
    </ligand>
</feature>
<feature type="binding site" evidence="8">
    <location>
        <begin position="37"/>
        <end position="39"/>
    </location>
    <ligand>
        <name>S-adenosyl-L-methionine</name>
        <dbReference type="ChEBI" id="CHEBI:59789"/>
    </ligand>
</feature>
<comment type="cofactor">
    <cofactor evidence="8">
        <name>S-adenosyl-L-methionine</name>
        <dbReference type="ChEBI" id="CHEBI:59789"/>
    </cofactor>
    <text evidence="8">Binds 1 S-adenosyl-L-methionine per subunit.</text>
</comment>
<dbReference type="Proteomes" id="UP001501600">
    <property type="component" value="Unassembled WGS sequence"/>
</dbReference>
<evidence type="ECO:0000256" key="2">
    <source>
        <dbReference type="ARBA" id="ARBA00022691"/>
    </source>
</evidence>
<dbReference type="EMBL" id="BAABLF010000006">
    <property type="protein sequence ID" value="GAA5189291.1"/>
    <property type="molecule type" value="Genomic_DNA"/>
</dbReference>
<feature type="binding site" evidence="8">
    <location>
        <position position="92"/>
    </location>
    <ligand>
        <name>substrate</name>
    </ligand>
</feature>
<comment type="pathway">
    <text evidence="8">Purine metabolism; 7-cyano-7-deazaguanine biosynthesis.</text>
</comment>
<feature type="binding site" evidence="8">
    <location>
        <position position="27"/>
    </location>
    <ligand>
        <name>substrate</name>
    </ligand>
</feature>
<dbReference type="PIRSF" id="PIRSF000370">
    <property type="entry name" value="QueE"/>
    <property type="match status" value="1"/>
</dbReference>
<dbReference type="Gene3D" id="3.20.20.70">
    <property type="entry name" value="Aldolase class I"/>
    <property type="match status" value="1"/>
</dbReference>
<accession>A0ABP9S080</accession>
<proteinExistence type="inferred from homology"/>
<evidence type="ECO:0000313" key="10">
    <source>
        <dbReference type="EMBL" id="GAA5189291.1"/>
    </source>
</evidence>
<gene>
    <name evidence="8 10" type="primary">queE</name>
    <name evidence="10" type="ORF">GCM10025772_11360</name>
</gene>
<comment type="caution">
    <text evidence="8">Lacks conserved residue(s) required for the propagation of feature annotation.</text>
</comment>
<keyword evidence="5 8" id="KW-0408">Iron</keyword>
<evidence type="ECO:0000256" key="3">
    <source>
        <dbReference type="ARBA" id="ARBA00022723"/>
    </source>
</evidence>
<evidence type="ECO:0000256" key="6">
    <source>
        <dbReference type="ARBA" id="ARBA00023014"/>
    </source>
</evidence>
<comment type="catalytic activity">
    <reaction evidence="8">
        <text>6-carboxy-5,6,7,8-tetrahydropterin + H(+) = 7-carboxy-7-carbaguanine + NH4(+)</text>
        <dbReference type="Rhea" id="RHEA:27974"/>
        <dbReference type="ChEBI" id="CHEBI:15378"/>
        <dbReference type="ChEBI" id="CHEBI:28938"/>
        <dbReference type="ChEBI" id="CHEBI:61032"/>
        <dbReference type="ChEBI" id="CHEBI:61036"/>
        <dbReference type="EC" id="4.3.99.3"/>
    </reaction>
</comment>
<feature type="binding site" evidence="8">
    <location>
        <position position="35"/>
    </location>
    <ligand>
        <name>[4Fe-4S] cluster</name>
        <dbReference type="ChEBI" id="CHEBI:49883"/>
        <note>4Fe-4S-S-AdoMet</note>
    </ligand>
</feature>
<keyword evidence="4 8" id="KW-0460">Magnesium</keyword>
<dbReference type="SUPFAM" id="SSF102114">
    <property type="entry name" value="Radical SAM enzymes"/>
    <property type="match status" value="1"/>
</dbReference>
<dbReference type="InterPro" id="IPR024924">
    <property type="entry name" value="7-CO-7-deazaguanine_synth-like"/>
</dbReference>
<comment type="subunit">
    <text evidence="8">Homodimer.</text>
</comment>
<keyword evidence="1 8" id="KW-0004">4Fe-4S</keyword>
<dbReference type="SFLD" id="SFLDS00029">
    <property type="entry name" value="Radical_SAM"/>
    <property type="match status" value="1"/>
</dbReference>
<dbReference type="PANTHER" id="PTHR42836:SF1">
    <property type="entry name" value="7-CARBOXY-7-DEAZAGUANINE SYNTHASE"/>
    <property type="match status" value="1"/>
</dbReference>
<keyword evidence="7 8" id="KW-0456">Lyase</keyword>
<comment type="similarity">
    <text evidence="8">Belongs to the radical SAM superfamily. 7-carboxy-7-deazaguanine synthase family.</text>
</comment>
<dbReference type="InterPro" id="IPR013785">
    <property type="entry name" value="Aldolase_TIM"/>
</dbReference>
<reference evidence="11" key="1">
    <citation type="journal article" date="2019" name="Int. J. Syst. Evol. Microbiol.">
        <title>The Global Catalogue of Microorganisms (GCM) 10K type strain sequencing project: providing services to taxonomists for standard genome sequencing and annotation.</title>
        <authorList>
            <consortium name="The Broad Institute Genomics Platform"/>
            <consortium name="The Broad Institute Genome Sequencing Center for Infectious Disease"/>
            <person name="Wu L."/>
            <person name="Ma J."/>
        </authorList>
    </citation>
    <scope>NUCLEOTIDE SEQUENCE [LARGE SCALE GENOMIC DNA]</scope>
    <source>
        <strain evidence="11">JCM 18720</strain>
    </source>
</reference>
<feature type="domain" description="Radical SAM core" evidence="9">
    <location>
        <begin position="18"/>
        <end position="223"/>
    </location>
</feature>
<keyword evidence="6 8" id="KW-0411">Iron-sulfur</keyword>
<keyword evidence="2 8" id="KW-0949">S-adenosyl-L-methionine</keyword>
<dbReference type="InterPro" id="IPR007197">
    <property type="entry name" value="rSAM"/>
</dbReference>
<comment type="function">
    <text evidence="8">Catalyzes the complex heterocyclic radical-mediated conversion of 6-carboxy-5,6,7,8-tetrahydropterin (CPH4) to 7-carboxy-7-deazaguanine (CDG), a step common to the biosynthetic pathways of all 7-deazapurine-containing compounds.</text>
</comment>
<dbReference type="HAMAP" id="MF_00917">
    <property type="entry name" value="QueE"/>
    <property type="match status" value="1"/>
</dbReference>
<comment type="cofactor">
    <cofactor evidence="8">
        <name>Mg(2+)</name>
        <dbReference type="ChEBI" id="CHEBI:18420"/>
    </cofactor>
</comment>
<dbReference type="PROSITE" id="PS51918">
    <property type="entry name" value="RADICAL_SAM"/>
    <property type="match status" value="1"/>
</dbReference>
<evidence type="ECO:0000256" key="7">
    <source>
        <dbReference type="ARBA" id="ARBA00023239"/>
    </source>
</evidence>
<protein>
    <recommendedName>
        <fullName evidence="8">7-carboxy-7-deazaguanine synthase</fullName>
        <shortName evidence="8">CDG synthase</shortName>
        <ecNumber evidence="8">4.3.99.3</ecNumber>
    </recommendedName>
    <alternativeName>
        <fullName evidence="8">Queuosine biosynthesis protein QueE</fullName>
    </alternativeName>
</protein>
<name>A0ABP9S080_9GAMM</name>
<sequence length="223" mass="24856">MRYPVNEIFETLQGEGVYTGVPAVFLRLQGCPVGCSWCDTRHTWQCLEQDRVPMQQIIGISGDKAQWCELSVEELVAHLTDGRFHARHLVITGGEPCLYDLAPLTEAMEQQGWQCQIETSGCFEVKTSDSCWVTVSPKEGMKGGYELCASALKRANEIKYPVATEQHIANLKALLAALPPEHSPVVALQPISQKPRATALCIEQCIKNNWRLSAQMHKYLAID</sequence>
<dbReference type="EC" id="4.3.99.3" evidence="8"/>
<dbReference type="RefSeq" id="WP_345316078.1">
    <property type="nucleotide sequence ID" value="NZ_BAABLF010000006.1"/>
</dbReference>
<evidence type="ECO:0000256" key="5">
    <source>
        <dbReference type="ARBA" id="ARBA00023004"/>
    </source>
</evidence>
<dbReference type="InterPro" id="IPR058240">
    <property type="entry name" value="rSAM_sf"/>
</dbReference>
<dbReference type="InterPro" id="IPR027609">
    <property type="entry name" value="rSAM_QueE_proteobac"/>
</dbReference>
<evidence type="ECO:0000259" key="9">
    <source>
        <dbReference type="PROSITE" id="PS51918"/>
    </source>
</evidence>
<comment type="cofactor">
    <cofactor evidence="8">
        <name>[4Fe-4S] cluster</name>
        <dbReference type="ChEBI" id="CHEBI:49883"/>
    </cofactor>
    <text evidence="8">Binds 1 [4Fe-4S] cluster. The cluster is coordinated with 3 cysteines and an exchangeable S-adenosyl-L-methionine.</text>
</comment>
<dbReference type="NCBIfam" id="TIGR04322">
    <property type="entry name" value="rSAM_QueE_Ecoli"/>
    <property type="match status" value="1"/>
</dbReference>
<evidence type="ECO:0000313" key="11">
    <source>
        <dbReference type="Proteomes" id="UP001501600"/>
    </source>
</evidence>
<keyword evidence="8" id="KW-0671">Queuosine biosynthesis</keyword>
<organism evidence="10 11">
    <name type="scientific">Ferrimonas gelatinilytica</name>
    <dbReference type="NCBI Taxonomy" id="1255257"/>
    <lineage>
        <taxon>Bacteria</taxon>
        <taxon>Pseudomonadati</taxon>
        <taxon>Pseudomonadota</taxon>
        <taxon>Gammaproteobacteria</taxon>
        <taxon>Alteromonadales</taxon>
        <taxon>Ferrimonadaceae</taxon>
        <taxon>Ferrimonas</taxon>
    </lineage>
</organism>
<feature type="binding site" evidence="8">
    <location>
        <position position="40"/>
    </location>
    <ligand>
        <name>Mg(2+)</name>
        <dbReference type="ChEBI" id="CHEBI:18420"/>
    </ligand>
</feature>
<comment type="caution">
    <text evidence="10">The sequence shown here is derived from an EMBL/GenBank/DDBJ whole genome shotgun (WGS) entry which is preliminary data.</text>
</comment>
<feature type="binding site" evidence="8">
    <location>
        <position position="38"/>
    </location>
    <ligand>
        <name>[4Fe-4S] cluster</name>
        <dbReference type="ChEBI" id="CHEBI:49883"/>
        <note>4Fe-4S-S-AdoMet</note>
    </ligand>
</feature>
<evidence type="ECO:0000256" key="1">
    <source>
        <dbReference type="ARBA" id="ARBA00022485"/>
    </source>
</evidence>
<dbReference type="PANTHER" id="PTHR42836">
    <property type="entry name" value="7-CARBOXY-7-DEAZAGUANINE SYNTHASE"/>
    <property type="match status" value="1"/>
</dbReference>